<comment type="similarity">
    <text evidence="1">Belongs to the LysR transcriptional regulatory family.</text>
</comment>
<dbReference type="PANTHER" id="PTHR30346:SF28">
    <property type="entry name" value="HTH-TYPE TRANSCRIPTIONAL REGULATOR CYNR"/>
    <property type="match status" value="1"/>
</dbReference>
<accession>A0ABV3BDN7</accession>
<dbReference type="Proteomes" id="UP001551176">
    <property type="component" value="Unassembled WGS sequence"/>
</dbReference>
<dbReference type="InterPro" id="IPR005119">
    <property type="entry name" value="LysR_subst-bd"/>
</dbReference>
<evidence type="ECO:0000256" key="1">
    <source>
        <dbReference type="ARBA" id="ARBA00009437"/>
    </source>
</evidence>
<gene>
    <name evidence="6" type="primary">cynR</name>
    <name evidence="6" type="ORF">ABZ921_00615</name>
</gene>
<dbReference type="Pfam" id="PF03466">
    <property type="entry name" value="LysR_substrate"/>
    <property type="match status" value="1"/>
</dbReference>
<dbReference type="InterPro" id="IPR000847">
    <property type="entry name" value="LysR_HTH_N"/>
</dbReference>
<dbReference type="Pfam" id="PF00126">
    <property type="entry name" value="HTH_1"/>
    <property type="match status" value="1"/>
</dbReference>
<comment type="caution">
    <text evidence="6">The sequence shown here is derived from an EMBL/GenBank/DDBJ whole genome shotgun (WGS) entry which is preliminary data.</text>
</comment>
<dbReference type="InterPro" id="IPR036390">
    <property type="entry name" value="WH_DNA-bd_sf"/>
</dbReference>
<dbReference type="SUPFAM" id="SSF53850">
    <property type="entry name" value="Periplasmic binding protein-like II"/>
    <property type="match status" value="1"/>
</dbReference>
<evidence type="ECO:0000256" key="4">
    <source>
        <dbReference type="ARBA" id="ARBA00023163"/>
    </source>
</evidence>
<dbReference type="PRINTS" id="PR00039">
    <property type="entry name" value="HTHLYSR"/>
</dbReference>
<dbReference type="PROSITE" id="PS50931">
    <property type="entry name" value="HTH_LYSR"/>
    <property type="match status" value="1"/>
</dbReference>
<evidence type="ECO:0000259" key="5">
    <source>
        <dbReference type="PROSITE" id="PS50931"/>
    </source>
</evidence>
<dbReference type="Gene3D" id="3.40.190.290">
    <property type="match status" value="1"/>
</dbReference>
<reference evidence="6 7" key="1">
    <citation type="submission" date="2024-06" db="EMBL/GenBank/DDBJ databases">
        <title>The Natural Products Discovery Center: Release of the First 8490 Sequenced Strains for Exploring Actinobacteria Biosynthetic Diversity.</title>
        <authorList>
            <person name="Kalkreuter E."/>
            <person name="Kautsar S.A."/>
            <person name="Yang D."/>
            <person name="Bader C.D."/>
            <person name="Teijaro C.N."/>
            <person name="Fluegel L."/>
            <person name="Davis C.M."/>
            <person name="Simpson J.R."/>
            <person name="Lauterbach L."/>
            <person name="Steele A.D."/>
            <person name="Gui C."/>
            <person name="Meng S."/>
            <person name="Li G."/>
            <person name="Viehrig K."/>
            <person name="Ye F."/>
            <person name="Su P."/>
            <person name="Kiefer A.F."/>
            <person name="Nichols A."/>
            <person name="Cepeda A.J."/>
            <person name="Yan W."/>
            <person name="Fan B."/>
            <person name="Jiang Y."/>
            <person name="Adhikari A."/>
            <person name="Zheng C.-J."/>
            <person name="Schuster L."/>
            <person name="Cowan T.M."/>
            <person name="Smanski M.J."/>
            <person name="Chevrette M.G."/>
            <person name="De Carvalho L.P.S."/>
            <person name="Shen B."/>
        </authorList>
    </citation>
    <scope>NUCLEOTIDE SEQUENCE [LARGE SCALE GENOMIC DNA]</scope>
    <source>
        <strain evidence="6 7">NPDC046838</strain>
    </source>
</reference>
<keyword evidence="4" id="KW-0804">Transcription</keyword>
<keyword evidence="3" id="KW-0238">DNA-binding</keyword>
<feature type="domain" description="HTH lysR-type" evidence="5">
    <location>
        <begin position="3"/>
        <end position="60"/>
    </location>
</feature>
<sequence>MAPELRHLRYLLAVAAHGNFTRAAEELHISQPTLSQQIRQLERAVGVPLLDRSGRTVRLTDAGAAYLPYARRALQDLAAAERAVHDVTDLSRGALRLAVTPTFTAYLVGPLTALLHARHPGISLYLRELPQERIEPALLADELDLGIAFQGTHLPGLSAADLFTESLSLVVGDLHPHAGRTAPLSLDELATVRLALLSGDFATRVHIDAHFSRHAVRPDVAVEATSINALTEIVRYSPLATVLPDALTRDRPGLHTVPLDPALPARTVTLLHRESGYRSAAARAFTELAHEWAGTQHPTQEHQLKG</sequence>
<dbReference type="InterPro" id="IPR036388">
    <property type="entry name" value="WH-like_DNA-bd_sf"/>
</dbReference>
<protein>
    <submittedName>
        <fullName evidence="6">Transcriptional regulator CynR</fullName>
    </submittedName>
</protein>
<dbReference type="SUPFAM" id="SSF46785">
    <property type="entry name" value="Winged helix' DNA-binding domain"/>
    <property type="match status" value="1"/>
</dbReference>
<dbReference type="EMBL" id="JBEYXV010000001">
    <property type="protein sequence ID" value="MEU6819098.1"/>
    <property type="molecule type" value="Genomic_DNA"/>
</dbReference>
<dbReference type="PANTHER" id="PTHR30346">
    <property type="entry name" value="TRANSCRIPTIONAL DUAL REGULATOR HCAR-RELATED"/>
    <property type="match status" value="1"/>
</dbReference>
<evidence type="ECO:0000313" key="6">
    <source>
        <dbReference type="EMBL" id="MEU6819098.1"/>
    </source>
</evidence>
<proteinExistence type="inferred from homology"/>
<organism evidence="6 7">
    <name type="scientific">Streptomyces atriruber</name>
    <dbReference type="NCBI Taxonomy" id="545121"/>
    <lineage>
        <taxon>Bacteria</taxon>
        <taxon>Bacillati</taxon>
        <taxon>Actinomycetota</taxon>
        <taxon>Actinomycetes</taxon>
        <taxon>Kitasatosporales</taxon>
        <taxon>Streptomycetaceae</taxon>
        <taxon>Streptomyces</taxon>
    </lineage>
</organism>
<name>A0ABV3BDN7_9ACTN</name>
<evidence type="ECO:0000256" key="3">
    <source>
        <dbReference type="ARBA" id="ARBA00023125"/>
    </source>
</evidence>
<dbReference type="RefSeq" id="WP_359342980.1">
    <property type="nucleotide sequence ID" value="NZ_JBEYXV010000001.1"/>
</dbReference>
<evidence type="ECO:0000256" key="2">
    <source>
        <dbReference type="ARBA" id="ARBA00023015"/>
    </source>
</evidence>
<evidence type="ECO:0000313" key="7">
    <source>
        <dbReference type="Proteomes" id="UP001551176"/>
    </source>
</evidence>
<dbReference type="NCBIfam" id="NF008416">
    <property type="entry name" value="PRK11242.1"/>
    <property type="match status" value="1"/>
</dbReference>
<keyword evidence="7" id="KW-1185">Reference proteome</keyword>
<dbReference type="Gene3D" id="1.10.10.10">
    <property type="entry name" value="Winged helix-like DNA-binding domain superfamily/Winged helix DNA-binding domain"/>
    <property type="match status" value="1"/>
</dbReference>
<keyword evidence="2" id="KW-0805">Transcription regulation</keyword>